<comment type="caution">
    <text evidence="5">The sequence shown here is derived from an EMBL/GenBank/DDBJ whole genome shotgun (WGS) entry which is preliminary data.</text>
</comment>
<evidence type="ECO:0000256" key="2">
    <source>
        <dbReference type="ARBA" id="ARBA00022801"/>
    </source>
</evidence>
<evidence type="ECO:0000313" key="6">
    <source>
        <dbReference type="Proteomes" id="UP000651112"/>
    </source>
</evidence>
<keyword evidence="2" id="KW-0378">Hydrolase</keyword>
<dbReference type="PROSITE" id="PS51257">
    <property type="entry name" value="PROKAR_LIPOPROTEIN"/>
    <property type="match status" value="1"/>
</dbReference>
<reference evidence="5 6" key="1">
    <citation type="submission" date="2020-08" db="EMBL/GenBank/DDBJ databases">
        <title>Sphingobacterium sp. DN00404 isolated from aquaculture water.</title>
        <authorList>
            <person name="Zhang M."/>
        </authorList>
    </citation>
    <scope>NUCLEOTIDE SEQUENCE [LARGE SCALE GENOMIC DNA]</scope>
    <source>
        <strain evidence="5 6">KCTC 42746</strain>
    </source>
</reference>
<keyword evidence="6" id="KW-1185">Reference proteome</keyword>
<sequence>MRKYSLPLMLCTMLACLNHTNAQVKKEGNKKPNIVWIMSDDHSFQTISAYGHPISKLAPTPNIDRIAENGVVFDQAFVENSICTPSRATLLTGMYSKNHGQMLFGYGLDTGKTFYSEYLQNAGYTTAVFGKWHLAAEPKGFTYYDLFDDQGDYYNPAFRNPTTEGKYIQEKGYATTLVTDHALTWLEKEKDEEEPFCLVILHKAPHRNWMPDLKNLYAYEDVTFPEPPTLFDDYATRGGQMDVHELSIAQHLGYAFDLKVEALKNEPTLDYIRDSWALAMDRLDPEQRRVWDEAYRSIHHDFLQNRPEGKALISWKYQRYIRDYCKTVKSVDEEVGRVLDYLKENDLEDNTIIVYTSDQGFFMGEHGLYDKRFMYEESFRTPLIIAYPGHIEGGQRTDKLVQNIDFAPTILDAAGIKIPDDMDGRSLMPILRKDSNLKWRDALYYAYYDYPAVGGVRPHYGIRTDRYKLIHWKNVDPKTKQTEFDHWELYDLKKDPLEINNVYDKTTYHQIRQTLRKKLEPFATNK</sequence>
<dbReference type="InterPro" id="IPR024607">
    <property type="entry name" value="Sulfatase_CS"/>
</dbReference>
<feature type="chain" id="PRO_5047091683" evidence="3">
    <location>
        <begin position="23"/>
        <end position="526"/>
    </location>
</feature>
<keyword evidence="3" id="KW-0732">Signal</keyword>
<comment type="similarity">
    <text evidence="1">Belongs to the sulfatase family.</text>
</comment>
<protein>
    <submittedName>
        <fullName evidence="5">Sulfatase</fullName>
    </submittedName>
</protein>
<proteinExistence type="inferred from homology"/>
<accession>A0ABR7XXC7</accession>
<gene>
    <name evidence="5" type="ORF">H8B21_19275</name>
</gene>
<name>A0ABR7XXC7_9SPHI</name>
<dbReference type="InterPro" id="IPR017850">
    <property type="entry name" value="Alkaline_phosphatase_core_sf"/>
</dbReference>
<organism evidence="5 6">
    <name type="scientific">Sphingobacterium chuzhouense</name>
    <dbReference type="NCBI Taxonomy" id="1742264"/>
    <lineage>
        <taxon>Bacteria</taxon>
        <taxon>Pseudomonadati</taxon>
        <taxon>Bacteroidota</taxon>
        <taxon>Sphingobacteriia</taxon>
        <taxon>Sphingobacteriales</taxon>
        <taxon>Sphingobacteriaceae</taxon>
        <taxon>Sphingobacterium</taxon>
    </lineage>
</organism>
<dbReference type="Pfam" id="PF16347">
    <property type="entry name" value="SGSH_C"/>
    <property type="match status" value="1"/>
</dbReference>
<dbReference type="RefSeq" id="WP_190315487.1">
    <property type="nucleotide sequence ID" value="NZ_JACNYL010000006.1"/>
</dbReference>
<evidence type="ECO:0000256" key="3">
    <source>
        <dbReference type="SAM" id="SignalP"/>
    </source>
</evidence>
<dbReference type="PANTHER" id="PTHR43108">
    <property type="entry name" value="N-ACETYLGLUCOSAMINE-6-SULFATASE FAMILY MEMBER"/>
    <property type="match status" value="1"/>
</dbReference>
<evidence type="ECO:0000259" key="4">
    <source>
        <dbReference type="Pfam" id="PF16347"/>
    </source>
</evidence>
<dbReference type="Proteomes" id="UP000651112">
    <property type="component" value="Unassembled WGS sequence"/>
</dbReference>
<dbReference type="PANTHER" id="PTHR43108:SF6">
    <property type="entry name" value="N-SULPHOGLUCOSAMINE SULPHOHYDROLASE"/>
    <property type="match status" value="1"/>
</dbReference>
<feature type="domain" description="N-sulphoglucosamine sulphohydrolase C-terminal" evidence="4">
    <location>
        <begin position="364"/>
        <end position="521"/>
    </location>
</feature>
<evidence type="ECO:0000256" key="1">
    <source>
        <dbReference type="ARBA" id="ARBA00008779"/>
    </source>
</evidence>
<dbReference type="InterPro" id="IPR032506">
    <property type="entry name" value="SGSH_C"/>
</dbReference>
<dbReference type="PROSITE" id="PS00523">
    <property type="entry name" value="SULFATASE_1"/>
    <property type="match status" value="1"/>
</dbReference>
<dbReference type="EMBL" id="JACNYL010000006">
    <property type="protein sequence ID" value="MBD1423708.1"/>
    <property type="molecule type" value="Genomic_DNA"/>
</dbReference>
<evidence type="ECO:0000313" key="5">
    <source>
        <dbReference type="EMBL" id="MBD1423708.1"/>
    </source>
</evidence>
<feature type="signal peptide" evidence="3">
    <location>
        <begin position="1"/>
        <end position="22"/>
    </location>
</feature>
<dbReference type="CDD" id="cd16031">
    <property type="entry name" value="G6S_like"/>
    <property type="match status" value="1"/>
</dbReference>
<dbReference type="SUPFAM" id="SSF53649">
    <property type="entry name" value="Alkaline phosphatase-like"/>
    <property type="match status" value="1"/>
</dbReference>
<dbReference type="Gene3D" id="3.40.720.10">
    <property type="entry name" value="Alkaline Phosphatase, subunit A"/>
    <property type="match status" value="1"/>
</dbReference>